<dbReference type="EMBL" id="JBEJUE010000013">
    <property type="protein sequence ID" value="MER0425944.1"/>
    <property type="molecule type" value="Genomic_DNA"/>
</dbReference>
<evidence type="ECO:0000313" key="1">
    <source>
        <dbReference type="EMBL" id="MER0425944.1"/>
    </source>
</evidence>
<dbReference type="InterPro" id="IPR036471">
    <property type="entry name" value="Colicin_D_sf"/>
</dbReference>
<name>A0ABV1Q465_STRMI</name>
<dbReference type="Gene3D" id="1.20.120.650">
    <property type="entry name" value="Colicin D"/>
    <property type="match status" value="1"/>
</dbReference>
<organism evidence="1 2">
    <name type="scientific">Streptomyces microflavus</name>
    <name type="common">Streptomyces lipmanii</name>
    <dbReference type="NCBI Taxonomy" id="1919"/>
    <lineage>
        <taxon>Bacteria</taxon>
        <taxon>Bacillati</taxon>
        <taxon>Actinomycetota</taxon>
        <taxon>Actinomycetes</taxon>
        <taxon>Kitasatosporales</taxon>
        <taxon>Streptomycetaceae</taxon>
        <taxon>Streptomyces</taxon>
    </lineage>
</organism>
<evidence type="ECO:0000313" key="2">
    <source>
        <dbReference type="Proteomes" id="UP001456562"/>
    </source>
</evidence>
<dbReference type="RefSeq" id="WP_055559765.1">
    <property type="nucleotide sequence ID" value="NZ_CP108575.1"/>
</dbReference>
<protein>
    <recommendedName>
        <fullName evidence="3">Colicin D immunity protein domain-containing protein</fullName>
    </recommendedName>
</protein>
<accession>A0ABV1Q465</accession>
<sequence>MVIESNEGETESAMTVLDRQGAFSGQWLAAGEKKIAPVPAGSRTDDSLVRRITEGCRTAGADAVLVIHPSAGAIAPADSLPPADPGLVSLPADLLLVAANLEGAVLFPGPGYALVAGTSAFLAGAAPEGVDQARARFARYARAAARKWPALESTARSFPPGHIAWKYPRDVPEDTATGQQLALMRDVAAGRCTGAEFAVGWLDARRRSQQQGERVRDPLETLLDRVFSLLEDYSIDPQFKEPEDLSDDELKNAVIELLSKAE</sequence>
<reference evidence="1 2" key="1">
    <citation type="submission" date="2024-01" db="EMBL/GenBank/DDBJ databases">
        <title>Metagenomic exploration of the rhizosphere soil microbial community and their significance in facilitating the development of wild simulated ginseng.</title>
        <authorList>
            <person name="Huang J."/>
        </authorList>
    </citation>
    <scope>NUCLEOTIDE SEQUENCE [LARGE SCALE GENOMIC DNA]</scope>
    <source>
        <strain evidence="1 2">WY141</strain>
    </source>
</reference>
<gene>
    <name evidence="1" type="ORF">ABR748_17155</name>
</gene>
<keyword evidence="2" id="KW-1185">Reference proteome</keyword>
<proteinExistence type="predicted"/>
<comment type="caution">
    <text evidence="1">The sequence shown here is derived from an EMBL/GenBank/DDBJ whole genome shotgun (WGS) entry which is preliminary data.</text>
</comment>
<evidence type="ECO:0008006" key="3">
    <source>
        <dbReference type="Google" id="ProtNLM"/>
    </source>
</evidence>
<dbReference type="Proteomes" id="UP001456562">
    <property type="component" value="Unassembled WGS sequence"/>
</dbReference>